<feature type="compositionally biased region" description="Polar residues" evidence="1">
    <location>
        <begin position="282"/>
        <end position="292"/>
    </location>
</feature>
<dbReference type="EMBL" id="QGKR01000335">
    <property type="protein sequence ID" value="PWR05154.1"/>
    <property type="molecule type" value="Genomic_DNA"/>
</dbReference>
<keyword evidence="2" id="KW-0472">Membrane</keyword>
<feature type="region of interest" description="Disordered" evidence="1">
    <location>
        <begin position="57"/>
        <end position="302"/>
    </location>
</feature>
<gene>
    <name evidence="3" type="ORF">DKT68_28390</name>
</gene>
<keyword evidence="2" id="KW-1133">Transmembrane helix</keyword>
<accession>A0A317CSU9</accession>
<evidence type="ECO:0008006" key="5">
    <source>
        <dbReference type="Google" id="ProtNLM"/>
    </source>
</evidence>
<keyword evidence="4" id="KW-1185">Reference proteome</keyword>
<organism evidence="3 4">
    <name type="scientific">Micromonospora acroterricola</name>
    <dbReference type="NCBI Taxonomy" id="2202421"/>
    <lineage>
        <taxon>Bacteria</taxon>
        <taxon>Bacillati</taxon>
        <taxon>Actinomycetota</taxon>
        <taxon>Actinomycetes</taxon>
        <taxon>Micromonosporales</taxon>
        <taxon>Micromonosporaceae</taxon>
        <taxon>Micromonospora</taxon>
    </lineage>
</organism>
<feature type="compositionally biased region" description="Low complexity" evidence="1">
    <location>
        <begin position="257"/>
        <end position="266"/>
    </location>
</feature>
<feature type="compositionally biased region" description="Basic and acidic residues" evidence="1">
    <location>
        <begin position="126"/>
        <end position="147"/>
    </location>
</feature>
<evidence type="ECO:0000256" key="2">
    <source>
        <dbReference type="SAM" id="Phobius"/>
    </source>
</evidence>
<sequence>MEWSIGHSLIVVLALLLGLAAGWLLRGRQGARVSGQGPSVVEGDPVAGLAVVATPTPAATTDEARPAATVDSAPAAVADEPTPVDTVSAPAAVTTPDGSAPADAPSAVDPADMALTDAPPAGPDDADLRPEPAAQPEREPAAVDERSAPVIAPRRPADDLTSTDAPHADIAPTESSAIEVPPADTTPVESTEADAARAEATPVETAAAEVRPADTTTPVDTTPAGTTDGDAARAEATPVEATEADAAPVTGAAANGEAAEPVRATPPVRPTATPPVRPAADTTLNGTDTGSQGPADDFRRIQGVGPKMAAALQAAGVRTYGQLGELDEAALRDLIRAAGLRAAPGLASWPQQARVLAGAGDEVAAVLPGGSQA</sequence>
<dbReference type="Gene3D" id="1.10.150.20">
    <property type="entry name" value="5' to 3' exonuclease, C-terminal subdomain"/>
    <property type="match status" value="1"/>
</dbReference>
<feature type="compositionally biased region" description="Low complexity" evidence="1">
    <location>
        <begin position="96"/>
        <end position="119"/>
    </location>
</feature>
<evidence type="ECO:0000256" key="1">
    <source>
        <dbReference type="SAM" id="MobiDB-lite"/>
    </source>
</evidence>
<dbReference type="AlphaFoldDB" id="A0A317CSU9"/>
<comment type="caution">
    <text evidence="3">The sequence shown here is derived from an EMBL/GenBank/DDBJ whole genome shotgun (WGS) entry which is preliminary data.</text>
</comment>
<name>A0A317CSU9_9ACTN</name>
<dbReference type="OrthoDB" id="3298812at2"/>
<proteinExistence type="predicted"/>
<reference evidence="3 4" key="1">
    <citation type="submission" date="2018-05" db="EMBL/GenBank/DDBJ databases">
        <title>Micromonospora atacamensis sp. nov., a novel actinobacteria isolated from high altitude Atacama Desert soil.</title>
        <authorList>
            <person name="Carro L."/>
            <person name="Golinska P."/>
            <person name="Klenk H.-P."/>
            <person name="Goodfellow M."/>
        </authorList>
    </citation>
    <scope>NUCLEOTIDE SEQUENCE [LARGE SCALE GENOMIC DNA]</scope>
    <source>
        <strain evidence="3 4">5R2A7</strain>
    </source>
</reference>
<feature type="compositionally biased region" description="Pro residues" evidence="1">
    <location>
        <begin position="267"/>
        <end position="277"/>
    </location>
</feature>
<protein>
    <recommendedName>
        <fullName evidence="5">Helix-hairpin-helix domain-containing protein</fullName>
    </recommendedName>
</protein>
<dbReference type="Proteomes" id="UP000245410">
    <property type="component" value="Unassembled WGS sequence"/>
</dbReference>
<evidence type="ECO:0000313" key="3">
    <source>
        <dbReference type="EMBL" id="PWR05154.1"/>
    </source>
</evidence>
<feature type="transmembrane region" description="Helical" evidence="2">
    <location>
        <begin position="6"/>
        <end position="25"/>
    </location>
</feature>
<feature type="compositionally biased region" description="Low complexity" evidence="1">
    <location>
        <begin position="57"/>
        <end position="79"/>
    </location>
</feature>
<evidence type="ECO:0000313" key="4">
    <source>
        <dbReference type="Proteomes" id="UP000245410"/>
    </source>
</evidence>
<feature type="compositionally biased region" description="Low complexity" evidence="1">
    <location>
        <begin position="198"/>
        <end position="237"/>
    </location>
</feature>
<keyword evidence="2" id="KW-0812">Transmembrane</keyword>